<evidence type="ECO:0000256" key="1">
    <source>
        <dbReference type="SAM" id="Phobius"/>
    </source>
</evidence>
<keyword evidence="1" id="KW-0472">Membrane</keyword>
<proteinExistence type="predicted"/>
<dbReference type="PANTHER" id="PTHR12277:SF64">
    <property type="entry name" value="SUPERFAMILY HYDROLASE, PUTATIVE (AFU_ORTHOLOGUE AFUA_3G01760)-RELATED"/>
    <property type="match status" value="1"/>
</dbReference>
<dbReference type="Gene3D" id="3.40.50.1820">
    <property type="entry name" value="alpha/beta hydrolase"/>
    <property type="match status" value="1"/>
</dbReference>
<dbReference type="EMBL" id="CAJVRL010000001">
    <property type="protein sequence ID" value="CAG8948880.1"/>
    <property type="molecule type" value="Genomic_DNA"/>
</dbReference>
<dbReference type="InterPro" id="IPR013094">
    <property type="entry name" value="AB_hydrolase_3"/>
</dbReference>
<accession>A0A9N9KJR5</accession>
<dbReference type="GO" id="GO:0016020">
    <property type="term" value="C:membrane"/>
    <property type="evidence" value="ECO:0007669"/>
    <property type="project" value="TreeGrafter"/>
</dbReference>
<dbReference type="AlphaFoldDB" id="A0A9N9KJR5"/>
<evidence type="ECO:0000313" key="3">
    <source>
        <dbReference type="EMBL" id="CAG8948880.1"/>
    </source>
</evidence>
<feature type="transmembrane region" description="Helical" evidence="1">
    <location>
        <begin position="64"/>
        <end position="88"/>
    </location>
</feature>
<dbReference type="SUPFAM" id="SSF53474">
    <property type="entry name" value="alpha/beta-Hydrolases"/>
    <property type="match status" value="1"/>
</dbReference>
<gene>
    <name evidence="3" type="ORF">HYFRA_00002004</name>
</gene>
<dbReference type="OrthoDB" id="10249433at2759"/>
<organism evidence="3 4">
    <name type="scientific">Hymenoscyphus fraxineus</name>
    <dbReference type="NCBI Taxonomy" id="746836"/>
    <lineage>
        <taxon>Eukaryota</taxon>
        <taxon>Fungi</taxon>
        <taxon>Dikarya</taxon>
        <taxon>Ascomycota</taxon>
        <taxon>Pezizomycotina</taxon>
        <taxon>Leotiomycetes</taxon>
        <taxon>Helotiales</taxon>
        <taxon>Helotiaceae</taxon>
        <taxon>Hymenoscyphus</taxon>
    </lineage>
</organism>
<comment type="caution">
    <text evidence="3">The sequence shown here is derived from an EMBL/GenBank/DDBJ whole genome shotgun (WGS) entry which is preliminary data.</text>
</comment>
<protein>
    <recommendedName>
        <fullName evidence="2">Alpha/beta hydrolase fold-3 domain-containing protein</fullName>
    </recommendedName>
</protein>
<dbReference type="PANTHER" id="PTHR12277">
    <property type="entry name" value="ALPHA/BETA HYDROLASE DOMAIN-CONTAINING PROTEIN"/>
    <property type="match status" value="1"/>
</dbReference>
<reference evidence="3" key="1">
    <citation type="submission" date="2021-07" db="EMBL/GenBank/DDBJ databases">
        <authorList>
            <person name="Durling M."/>
        </authorList>
    </citation>
    <scope>NUCLEOTIDE SEQUENCE</scope>
</reference>
<keyword evidence="1" id="KW-0812">Transmembrane</keyword>
<dbReference type="Proteomes" id="UP000696280">
    <property type="component" value="Unassembled WGS sequence"/>
</dbReference>
<keyword evidence="4" id="KW-1185">Reference proteome</keyword>
<dbReference type="InterPro" id="IPR029058">
    <property type="entry name" value="AB_hydrolase_fold"/>
</dbReference>
<keyword evidence="1" id="KW-1133">Transmembrane helix</keyword>
<name>A0A9N9KJR5_9HELO</name>
<evidence type="ECO:0000313" key="4">
    <source>
        <dbReference type="Proteomes" id="UP000696280"/>
    </source>
</evidence>
<evidence type="ECO:0000259" key="2">
    <source>
        <dbReference type="Pfam" id="PF07859"/>
    </source>
</evidence>
<dbReference type="GO" id="GO:0008474">
    <property type="term" value="F:palmitoyl-(protein) hydrolase activity"/>
    <property type="evidence" value="ECO:0007669"/>
    <property type="project" value="TreeGrafter"/>
</dbReference>
<feature type="domain" description="Alpha/beta hydrolase fold-3" evidence="2">
    <location>
        <begin position="218"/>
        <end position="371"/>
    </location>
</feature>
<sequence>MLNISFSPRAKFGGVLQQRCMSRSTLPFTSPIIGPSKAIPCRQLMRRESYLYAYANRRRIHTALVPPIVFGSLVVTLWTWKCLMMILFQNKIIYMPGLPPNARRERIEDYKNQCGGVVWREEKIKSLDGTRISLCIAGVEHGGNTLTNSPLKTVYILYFQGNASSLPPRLPFLSPILRILKQRAVASNHPIKYVLVCCSYRGYWTSNGRPSEKGIALDALASLQWIATQATSSPTKPTPFIIWGQSIGAGVASALTSSFPASLSKSLPLKALILETPFLSIRAMLQTLYPQKWLPYRYLWPFLRNHLDAEKALGVMSERWGERGEKTPKVWILQAGRDELVPAGHAERLEGRFREVGVGVERRVIGGALHTEVLVRAEGAGRDELVPAGHAERLEGRFREVGVGVERRVIGGALHTEVLVRAEGVRAVVEAVEEVAREGWEVEKG</sequence>
<dbReference type="Pfam" id="PF07859">
    <property type="entry name" value="Abhydrolase_3"/>
    <property type="match status" value="1"/>
</dbReference>